<feature type="chain" id="PRO_5026210191" evidence="2">
    <location>
        <begin position="23"/>
        <end position="491"/>
    </location>
</feature>
<dbReference type="Gene3D" id="2.60.40.1220">
    <property type="match status" value="1"/>
</dbReference>
<dbReference type="InterPro" id="IPR036415">
    <property type="entry name" value="Lamin_tail_dom_sf"/>
</dbReference>
<comment type="caution">
    <text evidence="4">The sequence shown here is derived from an EMBL/GenBank/DDBJ whole genome shotgun (WGS) entry which is preliminary data.</text>
</comment>
<dbReference type="InterPro" id="IPR014755">
    <property type="entry name" value="Cu-Rt/internalin_Ig-like"/>
</dbReference>
<dbReference type="Gene3D" id="3.60.15.10">
    <property type="entry name" value="Ribonuclease Z/Hydroxyacylglutathione hydrolase-like"/>
    <property type="match status" value="1"/>
</dbReference>
<dbReference type="SMART" id="SM00849">
    <property type="entry name" value="Lactamase_B"/>
    <property type="match status" value="1"/>
</dbReference>
<dbReference type="InterPro" id="IPR001322">
    <property type="entry name" value="Lamin_tail_dom"/>
</dbReference>
<dbReference type="Pfam" id="PF13205">
    <property type="entry name" value="Big_5"/>
    <property type="match status" value="1"/>
</dbReference>
<reference evidence="4 5" key="1">
    <citation type="submission" date="2019-11" db="EMBL/GenBank/DDBJ databases">
        <title>Genome sequences of 17 halophilic strains isolated from different environments.</title>
        <authorList>
            <person name="Furrow R.E."/>
        </authorList>
    </citation>
    <scope>NUCLEOTIDE SEQUENCE [LARGE SCALE GENOMIC DNA]</scope>
    <source>
        <strain evidence="4 5">22514_16_FS</strain>
    </source>
</reference>
<name>A0A6I4ZZB2_9BACI</name>
<accession>A0A6I4ZZB2</accession>
<dbReference type="OrthoDB" id="9761531at2"/>
<dbReference type="PANTHER" id="PTHR30619">
    <property type="entry name" value="DNA INTERNALIZATION/COMPETENCE PROTEIN COMEC/REC2"/>
    <property type="match status" value="1"/>
</dbReference>
<organism evidence="4 5">
    <name type="scientific">Pontibacillus yanchengensis</name>
    <dbReference type="NCBI Taxonomy" id="462910"/>
    <lineage>
        <taxon>Bacteria</taxon>
        <taxon>Bacillati</taxon>
        <taxon>Bacillota</taxon>
        <taxon>Bacilli</taxon>
        <taxon>Bacillales</taxon>
        <taxon>Bacillaceae</taxon>
        <taxon>Pontibacillus</taxon>
    </lineage>
</organism>
<dbReference type="RefSeq" id="WP_160848605.1">
    <property type="nucleotide sequence ID" value="NZ_WMEQ01000008.1"/>
</dbReference>
<dbReference type="SUPFAM" id="SSF74853">
    <property type="entry name" value="Lamin A/C globular tail domain"/>
    <property type="match status" value="1"/>
</dbReference>
<evidence type="ECO:0000256" key="1">
    <source>
        <dbReference type="ARBA" id="ARBA00022729"/>
    </source>
</evidence>
<dbReference type="InterPro" id="IPR035681">
    <property type="entry name" value="ComA-like_MBL"/>
</dbReference>
<dbReference type="InterPro" id="IPR001279">
    <property type="entry name" value="Metallo-B-lactamas"/>
</dbReference>
<dbReference type="CDD" id="cd07731">
    <property type="entry name" value="ComA-like_MBL-fold"/>
    <property type="match status" value="1"/>
</dbReference>
<dbReference type="InterPro" id="IPR036866">
    <property type="entry name" value="RibonucZ/Hydroxyglut_hydro"/>
</dbReference>
<dbReference type="SUPFAM" id="SSF56281">
    <property type="entry name" value="Metallo-hydrolase/oxidoreductase"/>
    <property type="match status" value="1"/>
</dbReference>
<gene>
    <name evidence="4" type="ORF">GLW05_11925</name>
</gene>
<dbReference type="Pfam" id="PF00932">
    <property type="entry name" value="LTD"/>
    <property type="match status" value="1"/>
</dbReference>
<dbReference type="PANTHER" id="PTHR30619:SF7">
    <property type="entry name" value="BETA-LACTAMASE DOMAIN PROTEIN"/>
    <property type="match status" value="1"/>
</dbReference>
<protein>
    <submittedName>
        <fullName evidence="4">MBL fold metallo-hydrolase</fullName>
    </submittedName>
</protein>
<feature type="signal peptide" evidence="2">
    <location>
        <begin position="1"/>
        <end position="22"/>
    </location>
</feature>
<dbReference type="EMBL" id="WMEQ01000008">
    <property type="protein sequence ID" value="MYL34306.1"/>
    <property type="molecule type" value="Genomic_DNA"/>
</dbReference>
<sequence>MKIKSLLLTLIFIVSVAVPVNAQEQFETSENVPVDKVWTVKFNTEIDPSSIKDDMIYYTYRGGYVPAVVFPPEKVEVNGDTLKIHPPEEGLRASEDYRLYVLPLESTSGVTMENKFTHDFTTAPAKKDQLKVHFIDVGQGDSILVEFTNGKTMLVDGGDKSAGEKVVSYLKKAGISTIDKVVATHPDADHIGGLIDVMKKLEVKSVLDSGKSHTTETYEEYLDIIDQKDIPFDLATRDSNLRMDPLTDVKVLHVDKESSDNNASSIVLKVTRGNIDFMLMGDAEAEDEIEIAKPYDVEAEILKVSHHGSDTGSAPSFIDEVSPEVGVLSYGADNNYGHPTDEVVRRLKEAGAELYSTAEAGDIVVKTNGETYDVEAQPFNPDVEPNPKPSPSVINIVNVGLDSEIVTIENTNDTSANLGDWKLLSVTGNQTYTFPSDYTLAAEEKVYVTSGRDAVSNPPSYLEWTGAYIWNNDGDSAKLFDDDGNLKAEWQ</sequence>
<dbReference type="AlphaFoldDB" id="A0A6I4ZZB2"/>
<evidence type="ECO:0000313" key="5">
    <source>
        <dbReference type="Proteomes" id="UP000468638"/>
    </source>
</evidence>
<dbReference type="Pfam" id="PF00753">
    <property type="entry name" value="Lactamase_B"/>
    <property type="match status" value="1"/>
</dbReference>
<dbReference type="GO" id="GO:0016787">
    <property type="term" value="F:hydrolase activity"/>
    <property type="evidence" value="ECO:0007669"/>
    <property type="project" value="UniProtKB-KW"/>
</dbReference>
<evidence type="ECO:0000259" key="3">
    <source>
        <dbReference type="PROSITE" id="PS51841"/>
    </source>
</evidence>
<dbReference type="PROSITE" id="PS51841">
    <property type="entry name" value="LTD"/>
    <property type="match status" value="1"/>
</dbReference>
<proteinExistence type="predicted"/>
<dbReference type="Gene3D" id="2.60.40.1260">
    <property type="entry name" value="Lamin Tail domain"/>
    <property type="match status" value="1"/>
</dbReference>
<evidence type="ECO:0000256" key="2">
    <source>
        <dbReference type="SAM" id="SignalP"/>
    </source>
</evidence>
<dbReference type="InterPro" id="IPR032812">
    <property type="entry name" value="SbsA_Ig"/>
</dbReference>
<dbReference type="Proteomes" id="UP000468638">
    <property type="component" value="Unassembled WGS sequence"/>
</dbReference>
<feature type="domain" description="LTD" evidence="3">
    <location>
        <begin position="379"/>
        <end position="491"/>
    </location>
</feature>
<keyword evidence="4" id="KW-0378">Hydrolase</keyword>
<dbReference type="InterPro" id="IPR052159">
    <property type="entry name" value="Competence_DNA_uptake"/>
</dbReference>
<keyword evidence="1 2" id="KW-0732">Signal</keyword>
<evidence type="ECO:0000313" key="4">
    <source>
        <dbReference type="EMBL" id="MYL34306.1"/>
    </source>
</evidence>